<feature type="compositionally biased region" description="Polar residues" evidence="2">
    <location>
        <begin position="218"/>
        <end position="233"/>
    </location>
</feature>
<sequence>MASKTKLFSWSKGRQSTSEPYHRVGGLLTIDTSVGDTGKEAWLVSDTKNTLRPGRRRPPNLNLTIPPGDHDHHPCSTPASALRTAALANSAFNLLNDMLRSPCVSATTCPKCAEIHKPLPSRPRSASLPSSPNVPVELPGSILLENQGFPSPPVAGAATRDTMRSVRSGNSLSSIAAAKPSPSKVPQHKKSLSEVSAQRRSKSRPSLVSPSSTDSKLTTCSVSSNGGHTSGADSTRARVGADKLQPSPVIVEGQPWRKSGDSSGRRDDMNTGAPTTPTAPRTKQVDELKSTIAAQDSTISTLQAQFGSLRASHEAHVASLVGAHTAEVATLKNYTKVLEEQQSQRTLHHASSNHLLLFLDDSSPKSPGRENSPQNTATTSANSIRSFKSAFEQPRSPQASRDNSEMENLKHKLSLARRPETGNRDTIRELNLYKQNNAALQKQIESLMAKLNQSKTSERALAAGMENIEKQLAEVQDKAKRAVQSEKTILAMQNTMDHLEYRLDMANSEKLDAEEQLLNLQLQRSPFDPKPSKLQTLANSRQSAHTSMSTVFSSGATGSPTSHQNESDNPTTLSAFISHIERLQEQLKQKDSRIDDLEQTNEQMQIEHHQLQQDHKELSLQSDIQGQLLQKTKSTDIHIEQLRTAIIERESIIGEKDKAIHMAERQLEHHKLLLQAEIRRHATLSLYADEYADPLPDLTSLAAKEDIDRWIERLQKRMKKEWKENVEPPTTEPENTLQAVIDDLRKEIDFYVREIIYYKLDIKGYKSDIKKLKHIATRMGSYGSRTFELESPSPSLARSGDTPIRARFSSGTPNLGISASPSPISTGPISTTVSVGRPVTPHAALLTPECSPIDTLKSPKGPHKRIPQELQLKTPMTPHTPPRKEGTNPANEVDNIDPGISPRSVARLSPERRKPTPPSPDQEKFGELATNFPLSTPAAPKRHDTQRSMSDSIIQLYTAPRTPEWSQQGRAPVEYDKEGDAHGRSTDAGKGRMTPERPPRPRYGLFEAPKAANSNTERLPTPPRMDVMAEAMRNSPDRVQAGSRPVAERNVSDSSITTLRGLSNSNLSRAGSVTSPSAIPPLSLRKRAGSSGSSTSALPQASSPPGRKDSTGSGASIPFVIAMGSPHNPALINPSVGLPPSGCSITSKVNVQSPTSRTGVGGTMASSTPVTSPTVPGKTMPGSALPVAKAGTSASKTRSPAHSRSASASSTVKGISANPKTTPRTGAHSRSASGSSIMTAIQLPGSLMKGKGKTRKDSISHPTPLASPFDIDRTTPGPEYGIGEAL</sequence>
<feature type="domain" description="Plant heme peroxidase family profile" evidence="3">
    <location>
        <begin position="140"/>
        <end position="483"/>
    </location>
</feature>
<feature type="compositionally biased region" description="Polar residues" evidence="2">
    <location>
        <begin position="1090"/>
        <end position="1103"/>
    </location>
</feature>
<feature type="compositionally biased region" description="Polar residues" evidence="2">
    <location>
        <begin position="1218"/>
        <end position="1239"/>
    </location>
</feature>
<feature type="compositionally biased region" description="Polar residues" evidence="2">
    <location>
        <begin position="533"/>
        <end position="571"/>
    </location>
</feature>
<feature type="compositionally biased region" description="Basic and acidic residues" evidence="2">
    <location>
        <begin position="973"/>
        <end position="999"/>
    </location>
</feature>
<feature type="coiled-coil region" evidence="1">
    <location>
        <begin position="580"/>
        <end position="621"/>
    </location>
</feature>
<proteinExistence type="predicted"/>
<feature type="region of interest" description="Disordered" evidence="2">
    <location>
        <begin position="845"/>
        <end position="1023"/>
    </location>
</feature>
<keyword evidence="5" id="KW-1185">Reference proteome</keyword>
<feature type="coiled-coil region" evidence="1">
    <location>
        <begin position="423"/>
        <end position="523"/>
    </location>
</feature>
<dbReference type="GO" id="GO:0004601">
    <property type="term" value="F:peroxidase activity"/>
    <property type="evidence" value="ECO:0007669"/>
    <property type="project" value="InterPro"/>
</dbReference>
<feature type="compositionally biased region" description="Low complexity" evidence="2">
    <location>
        <begin position="171"/>
        <end position="185"/>
    </location>
</feature>
<dbReference type="EMBL" id="ML996217">
    <property type="protein sequence ID" value="KAF2730438.1"/>
    <property type="molecule type" value="Genomic_DNA"/>
</dbReference>
<feature type="region of interest" description="Disordered" evidence="2">
    <location>
        <begin position="1035"/>
        <end position="1120"/>
    </location>
</feature>
<dbReference type="InterPro" id="IPR002016">
    <property type="entry name" value="Haem_peroxidase"/>
</dbReference>
<feature type="compositionally biased region" description="Polar residues" evidence="2">
    <location>
        <begin position="1052"/>
        <end position="1077"/>
    </location>
</feature>
<feature type="compositionally biased region" description="Low complexity" evidence="2">
    <location>
        <begin position="204"/>
        <end position="217"/>
    </location>
</feature>
<feature type="compositionally biased region" description="Low complexity" evidence="2">
    <location>
        <begin position="1198"/>
        <end position="1210"/>
    </location>
</feature>
<feature type="compositionally biased region" description="Low complexity" evidence="2">
    <location>
        <begin position="816"/>
        <end position="828"/>
    </location>
</feature>
<name>A0A9P4UYY9_9PLEO</name>
<organism evidence="4 5">
    <name type="scientific">Polyplosphaeria fusca</name>
    <dbReference type="NCBI Taxonomy" id="682080"/>
    <lineage>
        <taxon>Eukaryota</taxon>
        <taxon>Fungi</taxon>
        <taxon>Dikarya</taxon>
        <taxon>Ascomycota</taxon>
        <taxon>Pezizomycotina</taxon>
        <taxon>Dothideomycetes</taxon>
        <taxon>Pleosporomycetidae</taxon>
        <taxon>Pleosporales</taxon>
        <taxon>Tetraplosphaeriaceae</taxon>
        <taxon>Polyplosphaeria</taxon>
    </lineage>
</organism>
<evidence type="ECO:0000313" key="4">
    <source>
        <dbReference type="EMBL" id="KAF2730438.1"/>
    </source>
</evidence>
<feature type="compositionally biased region" description="Basic and acidic residues" evidence="2">
    <location>
        <begin position="258"/>
        <end position="269"/>
    </location>
</feature>
<dbReference type="GO" id="GO:0006979">
    <property type="term" value="P:response to oxidative stress"/>
    <property type="evidence" value="ECO:0007669"/>
    <property type="project" value="InterPro"/>
</dbReference>
<feature type="region of interest" description="Disordered" evidence="2">
    <location>
        <begin position="358"/>
        <end position="421"/>
    </location>
</feature>
<reference evidence="4" key="1">
    <citation type="journal article" date="2020" name="Stud. Mycol.">
        <title>101 Dothideomycetes genomes: a test case for predicting lifestyles and emergence of pathogens.</title>
        <authorList>
            <person name="Haridas S."/>
            <person name="Albert R."/>
            <person name="Binder M."/>
            <person name="Bloem J."/>
            <person name="Labutti K."/>
            <person name="Salamov A."/>
            <person name="Andreopoulos B."/>
            <person name="Baker S."/>
            <person name="Barry K."/>
            <person name="Bills G."/>
            <person name="Bluhm B."/>
            <person name="Cannon C."/>
            <person name="Castanera R."/>
            <person name="Culley D."/>
            <person name="Daum C."/>
            <person name="Ezra D."/>
            <person name="Gonzalez J."/>
            <person name="Henrissat B."/>
            <person name="Kuo A."/>
            <person name="Liang C."/>
            <person name="Lipzen A."/>
            <person name="Lutzoni F."/>
            <person name="Magnuson J."/>
            <person name="Mondo S."/>
            <person name="Nolan M."/>
            <person name="Ohm R."/>
            <person name="Pangilinan J."/>
            <person name="Park H.-J."/>
            <person name="Ramirez L."/>
            <person name="Alfaro M."/>
            <person name="Sun H."/>
            <person name="Tritt A."/>
            <person name="Yoshinaga Y."/>
            <person name="Zwiers L.-H."/>
            <person name="Turgeon B."/>
            <person name="Goodwin S."/>
            <person name="Spatafora J."/>
            <person name="Crous P."/>
            <person name="Grigoriev I."/>
        </authorList>
    </citation>
    <scope>NUCLEOTIDE SEQUENCE</scope>
    <source>
        <strain evidence="4">CBS 125425</strain>
    </source>
</reference>
<keyword evidence="1" id="KW-0175">Coiled coil</keyword>
<feature type="compositionally biased region" description="Polar residues" evidence="2">
    <location>
        <begin position="369"/>
        <end position="386"/>
    </location>
</feature>
<dbReference type="GO" id="GO:0020037">
    <property type="term" value="F:heme binding"/>
    <property type="evidence" value="ECO:0007669"/>
    <property type="project" value="InterPro"/>
</dbReference>
<protein>
    <recommendedName>
        <fullName evidence="3">Plant heme peroxidase family profile domain-containing protein</fullName>
    </recommendedName>
</protein>
<feature type="region of interest" description="Disordered" evidence="2">
    <location>
        <begin position="144"/>
        <end position="283"/>
    </location>
</feature>
<feature type="region of interest" description="Disordered" evidence="2">
    <location>
        <begin position="524"/>
        <end position="571"/>
    </location>
</feature>
<evidence type="ECO:0000256" key="1">
    <source>
        <dbReference type="SAM" id="Coils"/>
    </source>
</evidence>
<evidence type="ECO:0000259" key="3">
    <source>
        <dbReference type="PROSITE" id="PS50873"/>
    </source>
</evidence>
<evidence type="ECO:0000313" key="5">
    <source>
        <dbReference type="Proteomes" id="UP000799444"/>
    </source>
</evidence>
<feature type="region of interest" description="Disordered" evidence="2">
    <location>
        <begin position="786"/>
        <end position="828"/>
    </location>
</feature>
<dbReference type="PROSITE" id="PS50873">
    <property type="entry name" value="PEROXIDASE_4"/>
    <property type="match status" value="1"/>
</dbReference>
<feature type="region of interest" description="Disordered" evidence="2">
    <location>
        <begin position="1151"/>
        <end position="1286"/>
    </location>
</feature>
<dbReference type="Proteomes" id="UP000799444">
    <property type="component" value="Unassembled WGS sequence"/>
</dbReference>
<comment type="caution">
    <text evidence="4">The sequence shown here is derived from an EMBL/GenBank/DDBJ whole genome shotgun (WGS) entry which is preliminary data.</text>
</comment>
<accession>A0A9P4UYY9</accession>
<feature type="compositionally biased region" description="Polar residues" evidence="2">
    <location>
        <begin position="1151"/>
        <end position="1174"/>
    </location>
</feature>
<dbReference type="OrthoDB" id="5431474at2759"/>
<gene>
    <name evidence="4" type="ORF">EJ04DRAFT_579840</name>
</gene>
<evidence type="ECO:0000256" key="2">
    <source>
        <dbReference type="SAM" id="MobiDB-lite"/>
    </source>
</evidence>